<evidence type="ECO:0000313" key="4">
    <source>
        <dbReference type="EMBL" id="MDY0396175.1"/>
    </source>
</evidence>
<dbReference type="InterPro" id="IPR002068">
    <property type="entry name" value="A-crystallin/Hsp20_dom"/>
</dbReference>
<evidence type="ECO:0000256" key="2">
    <source>
        <dbReference type="RuleBase" id="RU003616"/>
    </source>
</evidence>
<accession>A0ABU5CAW8</accession>
<evidence type="ECO:0000259" key="3">
    <source>
        <dbReference type="PROSITE" id="PS01031"/>
    </source>
</evidence>
<dbReference type="RefSeq" id="WP_390352793.1">
    <property type="nucleotide sequence ID" value="NZ_JBHUIZ010000003.1"/>
</dbReference>
<dbReference type="SUPFAM" id="SSF49764">
    <property type="entry name" value="HSP20-like chaperones"/>
    <property type="match status" value="1"/>
</dbReference>
<name>A0ABU5CAW8_9BACI</name>
<comment type="caution">
    <text evidence="4">The sequence shown here is derived from an EMBL/GenBank/DDBJ whole genome shotgun (WGS) entry which is preliminary data.</text>
</comment>
<reference evidence="4 5" key="1">
    <citation type="submission" date="2023-10" db="EMBL/GenBank/DDBJ databases">
        <title>Virgibacillus halophilus 5B73C genome.</title>
        <authorList>
            <person name="Miliotis G."/>
            <person name="Sengupta P."/>
            <person name="Hameed A."/>
            <person name="Chuvochina M."/>
            <person name="Mcdonagh F."/>
            <person name="Simpson A.C."/>
            <person name="Singh N.K."/>
            <person name="Rekha P.D."/>
            <person name="Raman K."/>
            <person name="Hugenholtz P."/>
            <person name="Venkateswaran K."/>
        </authorList>
    </citation>
    <scope>NUCLEOTIDE SEQUENCE [LARGE SCALE GENOMIC DNA]</scope>
    <source>
        <strain evidence="4 5">5B73C</strain>
    </source>
</reference>
<feature type="domain" description="SHSP" evidence="3">
    <location>
        <begin position="37"/>
        <end position="147"/>
    </location>
</feature>
<dbReference type="Pfam" id="PF00011">
    <property type="entry name" value="HSP20"/>
    <property type="match status" value="1"/>
</dbReference>
<sequence length="147" mass="17370">MTENNNDPSKKFDIDMSPFRDFISHMDTFFNQSFRQMNDVFHFRPFQLQTRETHDSFIIESELPGYNRNQIAIEIFGNQLRITVDNVNKIFNNNGDFLKKSQQKMERTVTLPFDIPEDETTASFKNGLLKIVIPKQNANRRFIDIDV</sequence>
<keyword evidence="5" id="KW-1185">Reference proteome</keyword>
<dbReference type="InterPro" id="IPR008978">
    <property type="entry name" value="HSP20-like_chaperone"/>
</dbReference>
<protein>
    <submittedName>
        <fullName evidence="4">Hsp20/alpha crystallin family protein</fullName>
    </submittedName>
</protein>
<proteinExistence type="inferred from homology"/>
<dbReference type="Gene3D" id="2.60.40.790">
    <property type="match status" value="1"/>
</dbReference>
<dbReference type="CDD" id="cd06464">
    <property type="entry name" value="ACD_sHsps-like"/>
    <property type="match status" value="1"/>
</dbReference>
<evidence type="ECO:0000313" key="5">
    <source>
        <dbReference type="Proteomes" id="UP001281447"/>
    </source>
</evidence>
<dbReference type="Proteomes" id="UP001281447">
    <property type="component" value="Unassembled WGS sequence"/>
</dbReference>
<dbReference type="EMBL" id="JAWDIP010000004">
    <property type="protein sequence ID" value="MDY0396175.1"/>
    <property type="molecule type" value="Genomic_DNA"/>
</dbReference>
<gene>
    <name evidence="4" type="ORF">RWE15_19740</name>
</gene>
<comment type="similarity">
    <text evidence="1 2">Belongs to the small heat shock protein (HSP20) family.</text>
</comment>
<organism evidence="4 5">
    <name type="scientific">Tigheibacillus halophilus</name>
    <dbReference type="NCBI Taxonomy" id="361280"/>
    <lineage>
        <taxon>Bacteria</taxon>
        <taxon>Bacillati</taxon>
        <taxon>Bacillota</taxon>
        <taxon>Bacilli</taxon>
        <taxon>Bacillales</taxon>
        <taxon>Bacillaceae</taxon>
        <taxon>Tigheibacillus</taxon>
    </lineage>
</organism>
<evidence type="ECO:0000256" key="1">
    <source>
        <dbReference type="PROSITE-ProRule" id="PRU00285"/>
    </source>
</evidence>
<dbReference type="PROSITE" id="PS01031">
    <property type="entry name" value="SHSP"/>
    <property type="match status" value="1"/>
</dbReference>